<sequence>MNSSNNEFNQQSSPVIIQTQGNTNHHQSGSNSMGYAFSADELRVLKECNIESFYQRSLPIGVGLGVCTYMAIQRGFLKPSANYGATPKVVLSSIVGYFIGKFSYQSKCAEKIMQLPNSRLAEALKRRKGGEFFERINPDGGLSLAPFSSATDIYTDENLKHSSQSDSLNLNLEDRPFNSGLDDTYRPSIDTPDRNFDDDLPKETPKFSITYEELRKRNREEYDRKLHNPYYKPVNESEAPIVRRAAPVSPQQSNDDYQTQTSGPRYNMEMLY</sequence>
<evidence type="ECO:0000256" key="1">
    <source>
        <dbReference type="SAM" id="MobiDB-lite"/>
    </source>
</evidence>
<dbReference type="InterPro" id="IPR009764">
    <property type="entry name" value="OCIA_dom"/>
</dbReference>
<dbReference type="GO" id="GO:0005768">
    <property type="term" value="C:endosome"/>
    <property type="evidence" value="ECO:0007669"/>
    <property type="project" value="TreeGrafter"/>
</dbReference>
<dbReference type="Pfam" id="PF07051">
    <property type="entry name" value="OCIA"/>
    <property type="match status" value="1"/>
</dbReference>
<feature type="region of interest" description="Disordered" evidence="1">
    <location>
        <begin position="246"/>
        <end position="272"/>
    </location>
</feature>
<name>A0A9J6CJM2_POLVA</name>
<dbReference type="Proteomes" id="UP001107558">
    <property type="component" value="Chromosome 1"/>
</dbReference>
<accession>A0A9J6CJM2</accession>
<evidence type="ECO:0000313" key="3">
    <source>
        <dbReference type="EMBL" id="KAG5682409.1"/>
    </source>
</evidence>
<evidence type="ECO:0000313" key="4">
    <source>
        <dbReference type="Proteomes" id="UP001107558"/>
    </source>
</evidence>
<organism evidence="3 4">
    <name type="scientific">Polypedilum vanderplanki</name>
    <name type="common">Sleeping chironomid midge</name>
    <dbReference type="NCBI Taxonomy" id="319348"/>
    <lineage>
        <taxon>Eukaryota</taxon>
        <taxon>Metazoa</taxon>
        <taxon>Ecdysozoa</taxon>
        <taxon>Arthropoda</taxon>
        <taxon>Hexapoda</taxon>
        <taxon>Insecta</taxon>
        <taxon>Pterygota</taxon>
        <taxon>Neoptera</taxon>
        <taxon>Endopterygota</taxon>
        <taxon>Diptera</taxon>
        <taxon>Nematocera</taxon>
        <taxon>Chironomoidea</taxon>
        <taxon>Chironomidae</taxon>
        <taxon>Chironominae</taxon>
        <taxon>Polypedilum</taxon>
        <taxon>Polypedilum</taxon>
    </lineage>
</organism>
<comment type="caution">
    <text evidence="3">The sequence shown here is derived from an EMBL/GenBank/DDBJ whole genome shotgun (WGS) entry which is preliminary data.</text>
</comment>
<dbReference type="PANTHER" id="PTHR13336">
    <property type="entry name" value="OVARIAN CARCINOMA IMMUNOREACTIVE ANTIGEN"/>
    <property type="match status" value="1"/>
</dbReference>
<dbReference type="AlphaFoldDB" id="A0A9J6CJM2"/>
<feature type="compositionally biased region" description="Polar residues" evidence="1">
    <location>
        <begin position="249"/>
        <end position="264"/>
    </location>
</feature>
<dbReference type="OrthoDB" id="6513616at2759"/>
<dbReference type="EMBL" id="JADBJN010000001">
    <property type="protein sequence ID" value="KAG5682409.1"/>
    <property type="molecule type" value="Genomic_DNA"/>
</dbReference>
<gene>
    <name evidence="3" type="ORF">PVAND_011762</name>
</gene>
<feature type="compositionally biased region" description="Basic and acidic residues" evidence="1">
    <location>
        <begin position="191"/>
        <end position="203"/>
    </location>
</feature>
<proteinExistence type="predicted"/>
<protein>
    <recommendedName>
        <fullName evidence="2">OCIA domain-containing protein</fullName>
    </recommendedName>
</protein>
<keyword evidence="4" id="KW-1185">Reference proteome</keyword>
<dbReference type="PANTHER" id="PTHR13336:SF3">
    <property type="entry name" value="OCIA DOMAIN-CONTAINING PROTEIN 1"/>
    <property type="match status" value="1"/>
</dbReference>
<feature type="region of interest" description="Disordered" evidence="1">
    <location>
        <begin position="162"/>
        <end position="203"/>
    </location>
</feature>
<reference evidence="3" key="1">
    <citation type="submission" date="2021-03" db="EMBL/GenBank/DDBJ databases">
        <title>Chromosome level genome of the anhydrobiotic midge Polypedilum vanderplanki.</title>
        <authorList>
            <person name="Yoshida Y."/>
            <person name="Kikawada T."/>
            <person name="Gusev O."/>
        </authorList>
    </citation>
    <scope>NUCLEOTIDE SEQUENCE</scope>
    <source>
        <strain evidence="3">NIAS01</strain>
        <tissue evidence="3">Whole body or cell culture</tissue>
    </source>
</reference>
<evidence type="ECO:0000259" key="2">
    <source>
        <dbReference type="Pfam" id="PF07051"/>
    </source>
</evidence>
<feature type="domain" description="OCIA" evidence="2">
    <location>
        <begin position="34"/>
        <end position="119"/>
    </location>
</feature>
<dbReference type="InterPro" id="IPR040187">
    <property type="entry name" value="OCAD1/2"/>
</dbReference>